<proteinExistence type="predicted"/>
<dbReference type="Proteomes" id="UP001151760">
    <property type="component" value="Unassembled WGS sequence"/>
</dbReference>
<reference evidence="1" key="1">
    <citation type="journal article" date="2022" name="Int. J. Mol. Sci.">
        <title>Draft Genome of Tanacetum Coccineum: Genomic Comparison of Closely Related Tanacetum-Family Plants.</title>
        <authorList>
            <person name="Yamashiro T."/>
            <person name="Shiraishi A."/>
            <person name="Nakayama K."/>
            <person name="Satake H."/>
        </authorList>
    </citation>
    <scope>NUCLEOTIDE SEQUENCE</scope>
</reference>
<gene>
    <name evidence="1" type="ORF">Tco_0682057</name>
</gene>
<sequence>MLPRLCVSAAGLKVKTVSIDQYQTECMIGILDNTHRRKMFGLNVLKRLKGSYLMEELITRRLFITYLKLKWSFTEHLSDTKVLTMKMETLLEQTSNKLLVTPHGSEGSRKDGDGDTSFQWSQFTTPCSHLMLLIKDIMTNERPTTQLPQL</sequence>
<name>A0ABQ4XRE5_9ASTR</name>
<organism evidence="1 2">
    <name type="scientific">Tanacetum coccineum</name>
    <dbReference type="NCBI Taxonomy" id="301880"/>
    <lineage>
        <taxon>Eukaryota</taxon>
        <taxon>Viridiplantae</taxon>
        <taxon>Streptophyta</taxon>
        <taxon>Embryophyta</taxon>
        <taxon>Tracheophyta</taxon>
        <taxon>Spermatophyta</taxon>
        <taxon>Magnoliopsida</taxon>
        <taxon>eudicotyledons</taxon>
        <taxon>Gunneridae</taxon>
        <taxon>Pentapetalae</taxon>
        <taxon>asterids</taxon>
        <taxon>campanulids</taxon>
        <taxon>Asterales</taxon>
        <taxon>Asteraceae</taxon>
        <taxon>Asteroideae</taxon>
        <taxon>Anthemideae</taxon>
        <taxon>Anthemidinae</taxon>
        <taxon>Tanacetum</taxon>
    </lineage>
</organism>
<reference evidence="1" key="2">
    <citation type="submission" date="2022-01" db="EMBL/GenBank/DDBJ databases">
        <authorList>
            <person name="Yamashiro T."/>
            <person name="Shiraishi A."/>
            <person name="Satake H."/>
            <person name="Nakayama K."/>
        </authorList>
    </citation>
    <scope>NUCLEOTIDE SEQUENCE</scope>
</reference>
<evidence type="ECO:0000313" key="2">
    <source>
        <dbReference type="Proteomes" id="UP001151760"/>
    </source>
</evidence>
<evidence type="ECO:0000313" key="1">
    <source>
        <dbReference type="EMBL" id="GJS67493.1"/>
    </source>
</evidence>
<keyword evidence="2" id="KW-1185">Reference proteome</keyword>
<protein>
    <submittedName>
        <fullName evidence="1">Uncharacterized protein</fullName>
    </submittedName>
</protein>
<comment type="caution">
    <text evidence="1">The sequence shown here is derived from an EMBL/GenBank/DDBJ whole genome shotgun (WGS) entry which is preliminary data.</text>
</comment>
<dbReference type="EMBL" id="BQNB010009722">
    <property type="protein sequence ID" value="GJS67493.1"/>
    <property type="molecule type" value="Genomic_DNA"/>
</dbReference>
<accession>A0ABQ4XRE5</accession>